<reference evidence="2 3" key="1">
    <citation type="journal article" date="2019" name="Commun. Biol.">
        <title>The bagworm genome reveals a unique fibroin gene that provides high tensile strength.</title>
        <authorList>
            <person name="Kono N."/>
            <person name="Nakamura H."/>
            <person name="Ohtoshi R."/>
            <person name="Tomita M."/>
            <person name="Numata K."/>
            <person name="Arakawa K."/>
        </authorList>
    </citation>
    <scope>NUCLEOTIDE SEQUENCE [LARGE SCALE GENOMIC DNA]</scope>
</reference>
<proteinExistence type="predicted"/>
<evidence type="ECO:0000256" key="1">
    <source>
        <dbReference type="SAM" id="MobiDB-lite"/>
    </source>
</evidence>
<name>A0A4C1WR84_EUMVA</name>
<comment type="caution">
    <text evidence="2">The sequence shown here is derived from an EMBL/GenBank/DDBJ whole genome shotgun (WGS) entry which is preliminary data.</text>
</comment>
<organism evidence="2 3">
    <name type="scientific">Eumeta variegata</name>
    <name type="common">Bagworm moth</name>
    <name type="synonym">Eumeta japonica</name>
    <dbReference type="NCBI Taxonomy" id="151549"/>
    <lineage>
        <taxon>Eukaryota</taxon>
        <taxon>Metazoa</taxon>
        <taxon>Ecdysozoa</taxon>
        <taxon>Arthropoda</taxon>
        <taxon>Hexapoda</taxon>
        <taxon>Insecta</taxon>
        <taxon>Pterygota</taxon>
        <taxon>Neoptera</taxon>
        <taxon>Endopterygota</taxon>
        <taxon>Lepidoptera</taxon>
        <taxon>Glossata</taxon>
        <taxon>Ditrysia</taxon>
        <taxon>Tineoidea</taxon>
        <taxon>Psychidae</taxon>
        <taxon>Oiketicinae</taxon>
        <taxon>Eumeta</taxon>
    </lineage>
</organism>
<dbReference type="EMBL" id="BGZK01000637">
    <property type="protein sequence ID" value="GBP54006.1"/>
    <property type="molecule type" value="Genomic_DNA"/>
</dbReference>
<dbReference type="Proteomes" id="UP000299102">
    <property type="component" value="Unassembled WGS sequence"/>
</dbReference>
<evidence type="ECO:0000313" key="3">
    <source>
        <dbReference type="Proteomes" id="UP000299102"/>
    </source>
</evidence>
<protein>
    <submittedName>
        <fullName evidence="2">Uncharacterized protein</fullName>
    </submittedName>
</protein>
<feature type="compositionally biased region" description="Polar residues" evidence="1">
    <location>
        <begin position="83"/>
        <end position="92"/>
    </location>
</feature>
<feature type="compositionally biased region" description="Low complexity" evidence="1">
    <location>
        <begin position="93"/>
        <end position="117"/>
    </location>
</feature>
<accession>A0A4C1WR84</accession>
<sequence length="117" mass="12559">MWSHQQRLGTQMAVIACGIDALSAATLCCIDYVYLGAFVPGGELRTPFYFLTQNFHIFPQIPPRRRAAKGTAVRQFIKNQITEESVRTTSHQASAARAAPAQPSPPVAGSAASLGPC</sequence>
<dbReference type="AlphaFoldDB" id="A0A4C1WR84"/>
<evidence type="ECO:0000313" key="2">
    <source>
        <dbReference type="EMBL" id="GBP54006.1"/>
    </source>
</evidence>
<feature type="region of interest" description="Disordered" evidence="1">
    <location>
        <begin position="83"/>
        <end position="117"/>
    </location>
</feature>
<gene>
    <name evidence="2" type="ORF">EVAR_36889_1</name>
</gene>
<keyword evidence="3" id="KW-1185">Reference proteome</keyword>